<keyword evidence="8" id="KW-0472">Membrane</keyword>
<dbReference type="Gene3D" id="1.10.630.10">
    <property type="entry name" value="Cytochrome P450"/>
    <property type="match status" value="1"/>
</dbReference>
<dbReference type="Proteomes" id="UP001197093">
    <property type="component" value="Unassembled WGS sequence"/>
</dbReference>
<keyword evidence="10" id="KW-1185">Reference proteome</keyword>
<reference evidence="9" key="1">
    <citation type="submission" date="2023-02" db="EMBL/GenBank/DDBJ databases">
        <authorList>
            <person name="Palmer J.M."/>
        </authorList>
    </citation>
    <scope>NUCLEOTIDE SEQUENCE</scope>
    <source>
        <strain evidence="9">FW57</strain>
    </source>
</reference>
<protein>
    <recommendedName>
        <fullName evidence="11">Cytochrome P450</fullName>
    </recommendedName>
</protein>
<dbReference type="GO" id="GO:0016705">
    <property type="term" value="F:oxidoreductase activity, acting on paired donors, with incorporation or reduction of molecular oxygen"/>
    <property type="evidence" value="ECO:0007669"/>
    <property type="project" value="InterPro"/>
</dbReference>
<evidence type="ECO:0000313" key="9">
    <source>
        <dbReference type="EMBL" id="KAG7284203.1"/>
    </source>
</evidence>
<evidence type="ECO:0000256" key="6">
    <source>
        <dbReference type="ARBA" id="ARBA00023033"/>
    </source>
</evidence>
<dbReference type="InterPro" id="IPR002403">
    <property type="entry name" value="Cyt_P450_E_grp-IV"/>
</dbReference>
<comment type="caution">
    <text evidence="9">The sequence shown here is derived from an EMBL/GenBank/DDBJ whole genome shotgun (WGS) entry which is preliminary data.</text>
</comment>
<evidence type="ECO:0000313" key="10">
    <source>
        <dbReference type="Proteomes" id="UP001197093"/>
    </source>
</evidence>
<dbReference type="EMBL" id="JAHCVI010000006">
    <property type="protein sequence ID" value="KAG7284203.1"/>
    <property type="molecule type" value="Genomic_DNA"/>
</dbReference>
<keyword evidence="3 7" id="KW-0479">Metal-binding</keyword>
<sequence>MLRDLTAAVQAHPALSIVVLGIAAFVAWAGRVRHRASRELKLPFLRFEDGDDSRQRYVTDSGTLFKIGYEKYLRHGQAFKMRNYIDELPPQVYLPLKYLDEVKSAPQAKLSFPYFSLLLFSQDHTGMAKQTDEAAHVIRTDLIRNQPFLYPGLEAERAAVIDEKLPRTPGEWQRRGHVKTVQNSSAYTSVEWQSVNPYPILAYIIARLAAKTTGSAELSRNDEWLGIMIGVTQTSMVAAHALRASWPWWTRWVARYVFPPVKKVLADRARAAEILRPILEERVAALHADDEKSERPNDGIQWLVEYYHARGKGARLTPELLAQNQLFYAMAAIHSSTAILLSVLYDLIDERHAHIKAELIDEIDQVHKEFGSWSRQAVSKLVKLDSFMKESQRIHYVGHARVTRAAKVPYTFKDGLHLPQGTMIQFLHSGPLQDPDYFPDPETFDPWRFLRKRQEGDPNKFQFASLSDTETTFGAGFHACPARNYASDVMKLVLVYLLTKYEIKYDSDSRRRPPETAHDSATMPNLATQILYRERRAS</sequence>
<comment type="similarity">
    <text evidence="2">Belongs to the cytochrome P450 family.</text>
</comment>
<evidence type="ECO:0000256" key="3">
    <source>
        <dbReference type="ARBA" id="ARBA00022723"/>
    </source>
</evidence>
<keyword evidence="4" id="KW-0560">Oxidoreductase</keyword>
<dbReference type="InterPro" id="IPR001128">
    <property type="entry name" value="Cyt_P450"/>
</dbReference>
<dbReference type="CDD" id="cd11041">
    <property type="entry name" value="CYP503A1-like"/>
    <property type="match status" value="1"/>
</dbReference>
<dbReference type="PRINTS" id="PR00465">
    <property type="entry name" value="EP450IV"/>
</dbReference>
<dbReference type="Pfam" id="PF00067">
    <property type="entry name" value="p450"/>
    <property type="match status" value="1"/>
</dbReference>
<dbReference type="GO" id="GO:0020037">
    <property type="term" value="F:heme binding"/>
    <property type="evidence" value="ECO:0007669"/>
    <property type="project" value="InterPro"/>
</dbReference>
<gene>
    <name evidence="9" type="ORF">NEMBOFW57_010566</name>
</gene>
<dbReference type="SUPFAM" id="SSF48264">
    <property type="entry name" value="Cytochrome P450"/>
    <property type="match status" value="1"/>
</dbReference>
<dbReference type="PANTHER" id="PTHR46206">
    <property type="entry name" value="CYTOCHROME P450"/>
    <property type="match status" value="1"/>
</dbReference>
<keyword evidence="7" id="KW-0349">Heme</keyword>
<evidence type="ECO:0000256" key="4">
    <source>
        <dbReference type="ARBA" id="ARBA00023002"/>
    </source>
</evidence>
<evidence type="ECO:0008006" key="11">
    <source>
        <dbReference type="Google" id="ProtNLM"/>
    </source>
</evidence>
<feature type="binding site" description="axial binding residue" evidence="7">
    <location>
        <position position="480"/>
    </location>
    <ligand>
        <name>heme</name>
        <dbReference type="ChEBI" id="CHEBI:30413"/>
    </ligand>
    <ligandPart>
        <name>Fe</name>
        <dbReference type="ChEBI" id="CHEBI:18248"/>
    </ligandPart>
</feature>
<name>A0AAD4EN02_9PEZI</name>
<evidence type="ECO:0000256" key="7">
    <source>
        <dbReference type="PIRSR" id="PIRSR602403-1"/>
    </source>
</evidence>
<dbReference type="GO" id="GO:0005506">
    <property type="term" value="F:iron ion binding"/>
    <property type="evidence" value="ECO:0007669"/>
    <property type="project" value="InterPro"/>
</dbReference>
<evidence type="ECO:0000256" key="1">
    <source>
        <dbReference type="ARBA" id="ARBA00001971"/>
    </source>
</evidence>
<keyword evidence="6" id="KW-0503">Monooxygenase</keyword>
<evidence type="ECO:0000256" key="8">
    <source>
        <dbReference type="SAM" id="Phobius"/>
    </source>
</evidence>
<keyword evidence="8" id="KW-0812">Transmembrane</keyword>
<keyword evidence="5 7" id="KW-0408">Iron</keyword>
<organism evidence="9 10">
    <name type="scientific">Staphylotrichum longicolle</name>
    <dbReference type="NCBI Taxonomy" id="669026"/>
    <lineage>
        <taxon>Eukaryota</taxon>
        <taxon>Fungi</taxon>
        <taxon>Dikarya</taxon>
        <taxon>Ascomycota</taxon>
        <taxon>Pezizomycotina</taxon>
        <taxon>Sordariomycetes</taxon>
        <taxon>Sordariomycetidae</taxon>
        <taxon>Sordariales</taxon>
        <taxon>Chaetomiaceae</taxon>
        <taxon>Staphylotrichum</taxon>
    </lineage>
</organism>
<keyword evidence="8" id="KW-1133">Transmembrane helix</keyword>
<comment type="cofactor">
    <cofactor evidence="1 7">
        <name>heme</name>
        <dbReference type="ChEBI" id="CHEBI:30413"/>
    </cofactor>
</comment>
<dbReference type="GO" id="GO:0004497">
    <property type="term" value="F:monooxygenase activity"/>
    <property type="evidence" value="ECO:0007669"/>
    <property type="project" value="UniProtKB-KW"/>
</dbReference>
<dbReference type="InterPro" id="IPR036396">
    <property type="entry name" value="Cyt_P450_sf"/>
</dbReference>
<accession>A0AAD4EN02</accession>
<proteinExistence type="inferred from homology"/>
<dbReference type="AlphaFoldDB" id="A0AAD4EN02"/>
<feature type="transmembrane region" description="Helical" evidence="8">
    <location>
        <begin position="12"/>
        <end position="30"/>
    </location>
</feature>
<evidence type="ECO:0000256" key="2">
    <source>
        <dbReference type="ARBA" id="ARBA00010617"/>
    </source>
</evidence>
<evidence type="ECO:0000256" key="5">
    <source>
        <dbReference type="ARBA" id="ARBA00023004"/>
    </source>
</evidence>